<dbReference type="Proteomes" id="UP000215914">
    <property type="component" value="Chromosome 8"/>
</dbReference>
<proteinExistence type="predicted"/>
<dbReference type="EMBL" id="CM007897">
    <property type="protein sequence ID" value="OTG17070.1"/>
    <property type="molecule type" value="Genomic_DNA"/>
</dbReference>
<reference evidence="3" key="1">
    <citation type="journal article" date="2017" name="Nature">
        <title>The sunflower genome provides insights into oil metabolism, flowering and Asterid evolution.</title>
        <authorList>
            <person name="Badouin H."/>
            <person name="Gouzy J."/>
            <person name="Grassa C.J."/>
            <person name="Murat F."/>
            <person name="Staton S.E."/>
            <person name="Cottret L."/>
            <person name="Lelandais-Briere C."/>
            <person name="Owens G.L."/>
            <person name="Carrere S."/>
            <person name="Mayjonade B."/>
            <person name="Legrand L."/>
            <person name="Gill N."/>
            <person name="Kane N.C."/>
            <person name="Bowers J.E."/>
            <person name="Hubner S."/>
            <person name="Bellec A."/>
            <person name="Berard A."/>
            <person name="Berges H."/>
            <person name="Blanchet N."/>
            <person name="Boniface M.C."/>
            <person name="Brunel D."/>
            <person name="Catrice O."/>
            <person name="Chaidir N."/>
            <person name="Claudel C."/>
            <person name="Donnadieu C."/>
            <person name="Faraut T."/>
            <person name="Fievet G."/>
            <person name="Helmstetter N."/>
            <person name="King M."/>
            <person name="Knapp S.J."/>
            <person name="Lai Z."/>
            <person name="Le Paslier M.C."/>
            <person name="Lippi Y."/>
            <person name="Lorenzon L."/>
            <person name="Mandel J.R."/>
            <person name="Marage G."/>
            <person name="Marchand G."/>
            <person name="Marquand E."/>
            <person name="Bret-Mestries E."/>
            <person name="Morien E."/>
            <person name="Nambeesan S."/>
            <person name="Nguyen T."/>
            <person name="Pegot-Espagnet P."/>
            <person name="Pouilly N."/>
            <person name="Raftis F."/>
            <person name="Sallet E."/>
            <person name="Schiex T."/>
            <person name="Thomas J."/>
            <person name="Vandecasteele C."/>
            <person name="Vares D."/>
            <person name="Vear F."/>
            <person name="Vautrin S."/>
            <person name="Crespi M."/>
            <person name="Mangin B."/>
            <person name="Burke J.M."/>
            <person name="Salse J."/>
            <person name="Munos S."/>
            <person name="Vincourt P."/>
            <person name="Rieseberg L.H."/>
            <person name="Langlade N.B."/>
        </authorList>
    </citation>
    <scope>NUCLEOTIDE SEQUENCE [LARGE SCALE GENOMIC DNA]</scope>
    <source>
        <strain evidence="3">cv. SF193</strain>
    </source>
</reference>
<keyword evidence="3" id="KW-1185">Reference proteome</keyword>
<gene>
    <name evidence="2" type="ORF">HannXRQ_Chr08g0208001</name>
</gene>
<feature type="transmembrane region" description="Helical" evidence="1">
    <location>
        <begin position="97"/>
        <end position="114"/>
    </location>
</feature>
<keyword evidence="1" id="KW-0472">Membrane</keyword>
<sequence length="115" mass="12613">MFLLQVAVGKAGLPLVPSAAQMRSLRKGSNEQLAITIDSDSERLLDRSATVEDKGHIFKSLHTSGLVPVQGKMIADRLDGIWVSGGQALMRRPRARLGLIAYWLVLHLWLLGTIL</sequence>
<evidence type="ECO:0000256" key="1">
    <source>
        <dbReference type="SAM" id="Phobius"/>
    </source>
</evidence>
<keyword evidence="1" id="KW-1133">Transmembrane helix</keyword>
<accession>A0A251U153</accession>
<organism evidence="2 3">
    <name type="scientific">Helianthus annuus</name>
    <name type="common">Common sunflower</name>
    <dbReference type="NCBI Taxonomy" id="4232"/>
    <lineage>
        <taxon>Eukaryota</taxon>
        <taxon>Viridiplantae</taxon>
        <taxon>Streptophyta</taxon>
        <taxon>Embryophyta</taxon>
        <taxon>Tracheophyta</taxon>
        <taxon>Spermatophyta</taxon>
        <taxon>Magnoliopsida</taxon>
        <taxon>eudicotyledons</taxon>
        <taxon>Gunneridae</taxon>
        <taxon>Pentapetalae</taxon>
        <taxon>asterids</taxon>
        <taxon>campanulids</taxon>
        <taxon>Asterales</taxon>
        <taxon>Asteraceae</taxon>
        <taxon>Asteroideae</taxon>
        <taxon>Heliantheae alliance</taxon>
        <taxon>Heliantheae</taxon>
        <taxon>Helianthus</taxon>
    </lineage>
</organism>
<protein>
    <submittedName>
        <fullName evidence="2">Uncharacterized protein</fullName>
    </submittedName>
</protein>
<dbReference type="InParanoid" id="A0A251U153"/>
<keyword evidence="1" id="KW-0812">Transmembrane</keyword>
<evidence type="ECO:0000313" key="2">
    <source>
        <dbReference type="EMBL" id="OTG17070.1"/>
    </source>
</evidence>
<name>A0A251U153_HELAN</name>
<dbReference type="AlphaFoldDB" id="A0A251U153"/>
<evidence type="ECO:0000313" key="3">
    <source>
        <dbReference type="Proteomes" id="UP000215914"/>
    </source>
</evidence>